<dbReference type="Gramene" id="KGN63360">
    <property type="protein sequence ID" value="KGN63360"/>
    <property type="gene ID" value="Csa_2G432280"/>
</dbReference>
<organism evidence="1 2">
    <name type="scientific">Cucumis sativus</name>
    <name type="common">Cucumber</name>
    <dbReference type="NCBI Taxonomy" id="3659"/>
    <lineage>
        <taxon>Eukaryota</taxon>
        <taxon>Viridiplantae</taxon>
        <taxon>Streptophyta</taxon>
        <taxon>Embryophyta</taxon>
        <taxon>Tracheophyta</taxon>
        <taxon>Spermatophyta</taxon>
        <taxon>Magnoliopsida</taxon>
        <taxon>eudicotyledons</taxon>
        <taxon>Gunneridae</taxon>
        <taxon>Pentapetalae</taxon>
        <taxon>rosids</taxon>
        <taxon>fabids</taxon>
        <taxon>Cucurbitales</taxon>
        <taxon>Cucurbitaceae</taxon>
        <taxon>Benincaseae</taxon>
        <taxon>Cucumis</taxon>
    </lineage>
</organism>
<keyword evidence="2" id="KW-1185">Reference proteome</keyword>
<accession>A0A0A0LN78</accession>
<sequence>MKFFLLLLLLNHLKLKLQMKILLHKLRAILSPSTDVGDNIAHHPMSSHLGSSQNDVVVLPLAIIFPMLVFDDLHDNVKLLDF</sequence>
<name>A0A0A0LN78_CUCSA</name>
<dbReference type="Proteomes" id="UP000029981">
    <property type="component" value="Chromosome 2"/>
</dbReference>
<proteinExistence type="predicted"/>
<evidence type="ECO:0000313" key="1">
    <source>
        <dbReference type="EMBL" id="KGN63360.1"/>
    </source>
</evidence>
<reference evidence="1 2" key="1">
    <citation type="journal article" date="2009" name="Nat. Genet.">
        <title>The genome of the cucumber, Cucumis sativus L.</title>
        <authorList>
            <person name="Huang S."/>
            <person name="Li R."/>
            <person name="Zhang Z."/>
            <person name="Li L."/>
            <person name="Gu X."/>
            <person name="Fan W."/>
            <person name="Lucas W.J."/>
            <person name="Wang X."/>
            <person name="Xie B."/>
            <person name="Ni P."/>
            <person name="Ren Y."/>
            <person name="Zhu H."/>
            <person name="Li J."/>
            <person name="Lin K."/>
            <person name="Jin W."/>
            <person name="Fei Z."/>
            <person name="Li G."/>
            <person name="Staub J."/>
            <person name="Kilian A."/>
            <person name="van der Vossen E.A."/>
            <person name="Wu Y."/>
            <person name="Guo J."/>
            <person name="He J."/>
            <person name="Jia Z."/>
            <person name="Ren Y."/>
            <person name="Tian G."/>
            <person name="Lu Y."/>
            <person name="Ruan J."/>
            <person name="Qian W."/>
            <person name="Wang M."/>
            <person name="Huang Q."/>
            <person name="Li B."/>
            <person name="Xuan Z."/>
            <person name="Cao J."/>
            <person name="Asan"/>
            <person name="Wu Z."/>
            <person name="Zhang J."/>
            <person name="Cai Q."/>
            <person name="Bai Y."/>
            <person name="Zhao B."/>
            <person name="Han Y."/>
            <person name="Li Y."/>
            <person name="Li X."/>
            <person name="Wang S."/>
            <person name="Shi Q."/>
            <person name="Liu S."/>
            <person name="Cho W.K."/>
            <person name="Kim J.Y."/>
            <person name="Xu Y."/>
            <person name="Heller-Uszynska K."/>
            <person name="Miao H."/>
            <person name="Cheng Z."/>
            <person name="Zhang S."/>
            <person name="Wu J."/>
            <person name="Yang Y."/>
            <person name="Kang H."/>
            <person name="Li M."/>
            <person name="Liang H."/>
            <person name="Ren X."/>
            <person name="Shi Z."/>
            <person name="Wen M."/>
            <person name="Jian M."/>
            <person name="Yang H."/>
            <person name="Zhang G."/>
            <person name="Yang Z."/>
            <person name="Chen R."/>
            <person name="Liu S."/>
            <person name="Li J."/>
            <person name="Ma L."/>
            <person name="Liu H."/>
            <person name="Zhou Y."/>
            <person name="Zhao J."/>
            <person name="Fang X."/>
            <person name="Li G."/>
            <person name="Fang L."/>
            <person name="Li Y."/>
            <person name="Liu D."/>
            <person name="Zheng H."/>
            <person name="Zhang Y."/>
            <person name="Qin N."/>
            <person name="Li Z."/>
            <person name="Yang G."/>
            <person name="Yang S."/>
            <person name="Bolund L."/>
            <person name="Kristiansen K."/>
            <person name="Zheng H."/>
            <person name="Li S."/>
            <person name="Zhang X."/>
            <person name="Yang H."/>
            <person name="Wang J."/>
            <person name="Sun R."/>
            <person name="Zhang B."/>
            <person name="Jiang S."/>
            <person name="Wang J."/>
            <person name="Du Y."/>
            <person name="Li S."/>
        </authorList>
    </citation>
    <scope>NUCLEOTIDE SEQUENCE [LARGE SCALE GENOMIC DNA]</scope>
    <source>
        <strain evidence="2">cv. 9930</strain>
    </source>
</reference>
<protein>
    <submittedName>
        <fullName evidence="1">Uncharacterized protein</fullName>
    </submittedName>
</protein>
<dbReference type="AlphaFoldDB" id="A0A0A0LN78"/>
<reference evidence="1 2" key="2">
    <citation type="journal article" date="2009" name="PLoS ONE">
        <title>An integrated genetic and cytogenetic map of the cucumber genome.</title>
        <authorList>
            <person name="Ren Y."/>
            <person name="Zhang Z."/>
            <person name="Liu J."/>
            <person name="Staub J.E."/>
            <person name="Han Y."/>
            <person name="Cheng Z."/>
            <person name="Li X."/>
            <person name="Lu J."/>
            <person name="Miao H."/>
            <person name="Kang H."/>
            <person name="Xie B."/>
            <person name="Gu X."/>
            <person name="Wang X."/>
            <person name="Du Y."/>
            <person name="Jin W."/>
            <person name="Huang S."/>
        </authorList>
    </citation>
    <scope>NUCLEOTIDE SEQUENCE [LARGE SCALE GENOMIC DNA]</scope>
    <source>
        <strain evidence="2">cv. 9930</strain>
    </source>
</reference>
<evidence type="ECO:0000313" key="2">
    <source>
        <dbReference type="Proteomes" id="UP000029981"/>
    </source>
</evidence>
<gene>
    <name evidence="1" type="ORF">Csa_2G432280</name>
</gene>
<dbReference type="EMBL" id="CM002923">
    <property type="protein sequence ID" value="KGN63360.1"/>
    <property type="molecule type" value="Genomic_DNA"/>
</dbReference>
<reference evidence="1 2" key="4">
    <citation type="journal article" date="2011" name="BMC Genomics">
        <title>RNA-Seq improves annotation of protein-coding genes in the cucumber genome.</title>
        <authorList>
            <person name="Li Z."/>
            <person name="Zhang Z."/>
            <person name="Yan P."/>
            <person name="Huang S."/>
            <person name="Fei Z."/>
            <person name="Lin K."/>
        </authorList>
    </citation>
    <scope>NUCLEOTIDE SEQUENCE [LARGE SCALE GENOMIC DNA]</scope>
    <source>
        <strain evidence="2">cv. 9930</strain>
    </source>
</reference>
<reference evidence="1 2" key="3">
    <citation type="journal article" date="2010" name="BMC Genomics">
        <title>Transcriptome sequencing and comparative analysis of cucumber flowers with different sex types.</title>
        <authorList>
            <person name="Guo S."/>
            <person name="Zheng Y."/>
            <person name="Joung J.G."/>
            <person name="Liu S."/>
            <person name="Zhang Z."/>
            <person name="Crasta O.R."/>
            <person name="Sobral B.W."/>
            <person name="Xu Y."/>
            <person name="Huang S."/>
            <person name="Fei Z."/>
        </authorList>
    </citation>
    <scope>NUCLEOTIDE SEQUENCE [LARGE SCALE GENOMIC DNA]</scope>
    <source>
        <strain evidence="2">cv. 9930</strain>
    </source>
</reference>